<protein>
    <submittedName>
        <fullName evidence="1">889_t:CDS:1</fullName>
    </submittedName>
</protein>
<dbReference type="Proteomes" id="UP001153678">
    <property type="component" value="Unassembled WGS sequence"/>
</dbReference>
<comment type="caution">
    <text evidence="1">The sequence shown here is derived from an EMBL/GenBank/DDBJ whole genome shotgun (WGS) entry which is preliminary data.</text>
</comment>
<feature type="non-terminal residue" evidence="1">
    <location>
        <position position="1"/>
    </location>
</feature>
<accession>A0A9W4TBD3</accession>
<name>A0A9W4TBD3_9GLOM</name>
<reference evidence="1" key="1">
    <citation type="submission" date="2022-08" db="EMBL/GenBank/DDBJ databases">
        <authorList>
            <person name="Kallberg Y."/>
            <person name="Tangrot J."/>
            <person name="Rosling A."/>
        </authorList>
    </citation>
    <scope>NUCLEOTIDE SEQUENCE</scope>
    <source>
        <strain evidence="1">Wild A</strain>
    </source>
</reference>
<dbReference type="AlphaFoldDB" id="A0A9W4TBD3"/>
<evidence type="ECO:0000313" key="1">
    <source>
        <dbReference type="EMBL" id="CAI2199090.1"/>
    </source>
</evidence>
<evidence type="ECO:0000313" key="2">
    <source>
        <dbReference type="Proteomes" id="UP001153678"/>
    </source>
</evidence>
<dbReference type="EMBL" id="CAMKVN010020268">
    <property type="protein sequence ID" value="CAI2199090.1"/>
    <property type="molecule type" value="Genomic_DNA"/>
</dbReference>
<keyword evidence="2" id="KW-1185">Reference proteome</keyword>
<proteinExistence type="predicted"/>
<sequence>TSLNPSSPNMAISSMLECKHGVCGSMPTLLMKSHKILHCSMNN</sequence>
<feature type="non-terminal residue" evidence="1">
    <location>
        <position position="43"/>
    </location>
</feature>
<organism evidence="1 2">
    <name type="scientific">Funneliformis geosporum</name>
    <dbReference type="NCBI Taxonomy" id="1117311"/>
    <lineage>
        <taxon>Eukaryota</taxon>
        <taxon>Fungi</taxon>
        <taxon>Fungi incertae sedis</taxon>
        <taxon>Mucoromycota</taxon>
        <taxon>Glomeromycotina</taxon>
        <taxon>Glomeromycetes</taxon>
        <taxon>Glomerales</taxon>
        <taxon>Glomeraceae</taxon>
        <taxon>Funneliformis</taxon>
    </lineage>
</organism>
<gene>
    <name evidence="1" type="ORF">FWILDA_LOCUS18899</name>
</gene>